<gene>
    <name evidence="2" type="ORF">F2P44_11640</name>
</gene>
<accession>A0ABX0N3L6</accession>
<evidence type="ECO:0000313" key="2">
    <source>
        <dbReference type="EMBL" id="NHZ79923.1"/>
    </source>
</evidence>
<keyword evidence="3" id="KW-1185">Reference proteome</keyword>
<keyword evidence="1" id="KW-0812">Transmembrane</keyword>
<protein>
    <recommendedName>
        <fullName evidence="4">Prepilin type IV endopeptidase peptidase domain-containing protein</fullName>
    </recommendedName>
</protein>
<proteinExistence type="predicted"/>
<comment type="caution">
    <text evidence="2">The sequence shown here is derived from an EMBL/GenBank/DDBJ whole genome shotgun (WGS) entry which is preliminary data.</text>
</comment>
<dbReference type="EMBL" id="WHJG01000009">
    <property type="protein sequence ID" value="NHZ79923.1"/>
    <property type="molecule type" value="Genomic_DNA"/>
</dbReference>
<dbReference type="Proteomes" id="UP000621455">
    <property type="component" value="Unassembled WGS sequence"/>
</dbReference>
<feature type="transmembrane region" description="Helical" evidence="1">
    <location>
        <begin position="56"/>
        <end position="76"/>
    </location>
</feature>
<feature type="transmembrane region" description="Helical" evidence="1">
    <location>
        <begin position="82"/>
        <end position="108"/>
    </location>
</feature>
<feature type="transmembrane region" description="Helical" evidence="1">
    <location>
        <begin position="27"/>
        <end position="44"/>
    </location>
</feature>
<keyword evidence="1" id="KW-0472">Membrane</keyword>
<dbReference type="RefSeq" id="WP_167086874.1">
    <property type="nucleotide sequence ID" value="NZ_WHJG01000009.1"/>
</dbReference>
<evidence type="ECO:0000256" key="1">
    <source>
        <dbReference type="SAM" id="Phobius"/>
    </source>
</evidence>
<sequence length="154" mass="16773">MRESLLTPSLSPSRAPAAILYSVESSFLLAFFGGPFAIILYSALNSWKLRRPLDGLVYLAALLLSVAFIVAVKTRYAPLAGLMLAIGASAAELLWRALSMVLFALFYLMHRKQHRSAVLFGAKAPSPWIPAIAFAVLAHGMKLGVLYYAKAYLV</sequence>
<evidence type="ECO:0008006" key="4">
    <source>
        <dbReference type="Google" id="ProtNLM"/>
    </source>
</evidence>
<keyword evidence="1" id="KW-1133">Transmembrane helix</keyword>
<evidence type="ECO:0000313" key="3">
    <source>
        <dbReference type="Proteomes" id="UP000621455"/>
    </source>
</evidence>
<name>A0ABX0N3L6_9BURK</name>
<organism evidence="2 3">
    <name type="scientific">Massilia frigida</name>
    <dbReference type="NCBI Taxonomy" id="2609281"/>
    <lineage>
        <taxon>Bacteria</taxon>
        <taxon>Pseudomonadati</taxon>
        <taxon>Pseudomonadota</taxon>
        <taxon>Betaproteobacteria</taxon>
        <taxon>Burkholderiales</taxon>
        <taxon>Oxalobacteraceae</taxon>
        <taxon>Telluria group</taxon>
        <taxon>Massilia</taxon>
    </lineage>
</organism>
<reference evidence="2 3" key="1">
    <citation type="submission" date="2019-10" db="EMBL/GenBank/DDBJ databases">
        <title>Taxonomy of Antarctic Massilia spp.: description of Massilia rubra sp. nov., Massilia aquatica sp. nov., Massilia mucilaginosa sp. nov., Massilia frigida sp. nov. isolated from streams, lakes and regoliths.</title>
        <authorList>
            <person name="Holochova P."/>
            <person name="Sedlacek I."/>
            <person name="Kralova S."/>
            <person name="Maslanova I."/>
            <person name="Busse H.-J."/>
            <person name="Stankova E."/>
            <person name="Vrbovska V."/>
            <person name="Kovarovic V."/>
            <person name="Bartak M."/>
            <person name="Svec P."/>
            <person name="Pantucek R."/>
        </authorList>
    </citation>
    <scope>NUCLEOTIDE SEQUENCE [LARGE SCALE GENOMIC DNA]</scope>
    <source>
        <strain evidence="2 3">CCM 8695</strain>
    </source>
</reference>